<keyword evidence="6" id="KW-0472">Membrane</keyword>
<dbReference type="GO" id="GO:0016020">
    <property type="term" value="C:membrane"/>
    <property type="evidence" value="ECO:0007669"/>
    <property type="project" value="UniProtKB-SubCell"/>
</dbReference>
<feature type="domain" description="Trichome birefringence-like C-terminal" evidence="7">
    <location>
        <begin position="110"/>
        <end position="397"/>
    </location>
</feature>
<comment type="caution">
    <text evidence="9">The sequence shown here is derived from an EMBL/GenBank/DDBJ whole genome shotgun (WGS) entry which is preliminary data.</text>
</comment>
<evidence type="ECO:0000256" key="4">
    <source>
        <dbReference type="ARBA" id="ARBA00022968"/>
    </source>
</evidence>
<dbReference type="InterPro" id="IPR025846">
    <property type="entry name" value="TBL_N"/>
</dbReference>
<comment type="similarity">
    <text evidence="2">Belongs to the PC-esterase family. TBL subfamily.</text>
</comment>
<sequence>MKGFAIELPNSRKFILPILSVFFLTTIPLYLRNSPLSPLHALEMFNNGSRSGEIEHVCNVFRGDWVLGSEGPYYTDETKCEIDQRQNCMKFGRPDTEFMKWRWKPDECELPRFNASQFLDVVTGKTMAFVGDSVGRNQMQSLVCLLASAANPIDVSNLNDTRFRRWLYPSHNFTLVAHWSPLLVKYRNADTSGLSRNNVLNLYLDEADETWTDHIDDLDFVIFSAGQWFFRPFIYYENNTIVGCFKCDRQNITEVPHYYGYKMAFRTAFGTLMRNEKYKGITFLRTYSPSHFENGDWNKGGNCIRTNPFTKQEMKLDGYNLASYMTQVDEFRIAEKEAEKRGLKFRLLDTTEAMVLRPDGHPNYYGHSPQENRTLADCVHWCLPGPIDTWNEFLLQMLKAEGTGNIKIKLETED</sequence>
<evidence type="ECO:0000256" key="3">
    <source>
        <dbReference type="ARBA" id="ARBA00022692"/>
    </source>
</evidence>
<dbReference type="Pfam" id="PF14416">
    <property type="entry name" value="PMR5N"/>
    <property type="match status" value="1"/>
</dbReference>
<reference evidence="9" key="2">
    <citation type="submission" date="2023-05" db="EMBL/GenBank/DDBJ databases">
        <authorList>
            <person name="Schelkunov M.I."/>
        </authorList>
    </citation>
    <scope>NUCLEOTIDE SEQUENCE</scope>
    <source>
        <strain evidence="9">Hsosn_3</strain>
        <tissue evidence="9">Leaf</tissue>
    </source>
</reference>
<dbReference type="PANTHER" id="PTHR32285">
    <property type="entry name" value="PROTEIN TRICHOME BIREFRINGENCE-LIKE 9-RELATED"/>
    <property type="match status" value="1"/>
</dbReference>
<dbReference type="Proteomes" id="UP001237642">
    <property type="component" value="Unassembled WGS sequence"/>
</dbReference>
<evidence type="ECO:0000259" key="8">
    <source>
        <dbReference type="Pfam" id="PF14416"/>
    </source>
</evidence>
<dbReference type="Pfam" id="PF13839">
    <property type="entry name" value="PC-Esterase"/>
    <property type="match status" value="1"/>
</dbReference>
<evidence type="ECO:0000256" key="1">
    <source>
        <dbReference type="ARBA" id="ARBA00004167"/>
    </source>
</evidence>
<evidence type="ECO:0000256" key="6">
    <source>
        <dbReference type="ARBA" id="ARBA00023136"/>
    </source>
</evidence>
<accession>A0AAD8ICX1</accession>
<keyword evidence="10" id="KW-1185">Reference proteome</keyword>
<name>A0AAD8ICX1_9APIA</name>
<dbReference type="GO" id="GO:0005794">
    <property type="term" value="C:Golgi apparatus"/>
    <property type="evidence" value="ECO:0007669"/>
    <property type="project" value="TreeGrafter"/>
</dbReference>
<evidence type="ECO:0000313" key="9">
    <source>
        <dbReference type="EMBL" id="KAK1383454.1"/>
    </source>
</evidence>
<dbReference type="InterPro" id="IPR029962">
    <property type="entry name" value="TBL"/>
</dbReference>
<evidence type="ECO:0000256" key="2">
    <source>
        <dbReference type="ARBA" id="ARBA00007727"/>
    </source>
</evidence>
<reference evidence="9" key="1">
    <citation type="submission" date="2023-02" db="EMBL/GenBank/DDBJ databases">
        <title>Genome of toxic invasive species Heracleum sosnowskyi carries increased number of genes despite the absence of recent whole-genome duplications.</title>
        <authorList>
            <person name="Schelkunov M."/>
            <person name="Shtratnikova V."/>
            <person name="Makarenko M."/>
            <person name="Klepikova A."/>
            <person name="Omelchenko D."/>
            <person name="Novikova G."/>
            <person name="Obukhova E."/>
            <person name="Bogdanov V."/>
            <person name="Penin A."/>
            <person name="Logacheva M."/>
        </authorList>
    </citation>
    <scope>NUCLEOTIDE SEQUENCE</scope>
    <source>
        <strain evidence="9">Hsosn_3</strain>
        <tissue evidence="9">Leaf</tissue>
    </source>
</reference>
<evidence type="ECO:0000259" key="7">
    <source>
        <dbReference type="Pfam" id="PF13839"/>
    </source>
</evidence>
<comment type="subcellular location">
    <subcellularLocation>
        <location evidence="1">Membrane</location>
        <topology evidence="1">Single-pass membrane protein</topology>
    </subcellularLocation>
</comment>
<organism evidence="9 10">
    <name type="scientific">Heracleum sosnowskyi</name>
    <dbReference type="NCBI Taxonomy" id="360622"/>
    <lineage>
        <taxon>Eukaryota</taxon>
        <taxon>Viridiplantae</taxon>
        <taxon>Streptophyta</taxon>
        <taxon>Embryophyta</taxon>
        <taxon>Tracheophyta</taxon>
        <taxon>Spermatophyta</taxon>
        <taxon>Magnoliopsida</taxon>
        <taxon>eudicotyledons</taxon>
        <taxon>Gunneridae</taxon>
        <taxon>Pentapetalae</taxon>
        <taxon>asterids</taxon>
        <taxon>campanulids</taxon>
        <taxon>Apiales</taxon>
        <taxon>Apiaceae</taxon>
        <taxon>Apioideae</taxon>
        <taxon>apioid superclade</taxon>
        <taxon>Tordylieae</taxon>
        <taxon>Tordyliinae</taxon>
        <taxon>Heracleum</taxon>
    </lineage>
</organism>
<dbReference type="InterPro" id="IPR026057">
    <property type="entry name" value="TBL_C"/>
</dbReference>
<evidence type="ECO:0000256" key="5">
    <source>
        <dbReference type="ARBA" id="ARBA00022989"/>
    </source>
</evidence>
<feature type="domain" description="Trichome birefringence-like N-terminal" evidence="8">
    <location>
        <begin position="58"/>
        <end position="109"/>
    </location>
</feature>
<keyword evidence="5" id="KW-1133">Transmembrane helix</keyword>
<keyword evidence="4" id="KW-0735">Signal-anchor</keyword>
<dbReference type="AlphaFoldDB" id="A0AAD8ICX1"/>
<protein>
    <submittedName>
        <fullName evidence="9">Protein trichome birefringence-like 19</fullName>
    </submittedName>
</protein>
<dbReference type="PANTHER" id="PTHR32285:SF13">
    <property type="entry name" value="TRICHOME BIREFRINGENCE-LIKE N-TERMINAL DOMAIN-CONTAINING PROTEIN"/>
    <property type="match status" value="1"/>
</dbReference>
<gene>
    <name evidence="9" type="ORF">POM88_021189</name>
</gene>
<proteinExistence type="inferred from homology"/>
<dbReference type="EMBL" id="JAUIZM010000005">
    <property type="protein sequence ID" value="KAK1383454.1"/>
    <property type="molecule type" value="Genomic_DNA"/>
</dbReference>
<keyword evidence="3" id="KW-0812">Transmembrane</keyword>
<evidence type="ECO:0000313" key="10">
    <source>
        <dbReference type="Proteomes" id="UP001237642"/>
    </source>
</evidence>
<dbReference type="GO" id="GO:0016413">
    <property type="term" value="F:O-acetyltransferase activity"/>
    <property type="evidence" value="ECO:0007669"/>
    <property type="project" value="InterPro"/>
</dbReference>